<dbReference type="GO" id="GO:0005737">
    <property type="term" value="C:cytoplasm"/>
    <property type="evidence" value="ECO:0007669"/>
    <property type="project" value="InterPro"/>
</dbReference>
<evidence type="ECO:0000256" key="3">
    <source>
        <dbReference type="ARBA" id="ARBA00030454"/>
    </source>
</evidence>
<protein>
    <recommendedName>
        <fullName evidence="3">FucIase</fullName>
    </recommendedName>
</protein>
<dbReference type="InterPro" id="IPR005763">
    <property type="entry name" value="Fucose_isomerase"/>
</dbReference>
<dbReference type="RefSeq" id="WP_090415339.1">
    <property type="nucleotide sequence ID" value="NZ_DBGDOQ010000016.1"/>
</dbReference>
<feature type="domain" description="L-fucose isomerase C-terminal" evidence="4">
    <location>
        <begin position="339"/>
        <end position="473"/>
    </location>
</feature>
<dbReference type="Proteomes" id="UP000586254">
    <property type="component" value="Unassembled WGS sequence"/>
</dbReference>
<accession>A0A1I5S3G3</accession>
<dbReference type="Gene3D" id="3.40.50.1070">
    <property type="match status" value="1"/>
</dbReference>
<dbReference type="GO" id="GO:0019571">
    <property type="term" value="P:D-arabinose catabolic process"/>
    <property type="evidence" value="ECO:0007669"/>
    <property type="project" value="TreeGrafter"/>
</dbReference>
<keyword evidence="2" id="KW-0119">Carbohydrate metabolism</keyword>
<proteinExistence type="predicted"/>
<keyword evidence="1 6" id="KW-0413">Isomerase</keyword>
<dbReference type="GO" id="GO:0008736">
    <property type="term" value="F:L-fucose isomerase activity"/>
    <property type="evidence" value="ECO:0007669"/>
    <property type="project" value="InterPro"/>
</dbReference>
<dbReference type="PANTHER" id="PTHR37840:SF1">
    <property type="entry name" value="L-FUCOSE ISOMERASE"/>
    <property type="match status" value="1"/>
</dbReference>
<dbReference type="Gene3D" id="3.20.14.10">
    <property type="entry name" value="L-fucose/L-arabinose isomerase, C-terminal"/>
    <property type="match status" value="1"/>
</dbReference>
<feature type="domain" description="L-fucose isomerase N-terminal-1" evidence="5">
    <location>
        <begin position="4"/>
        <end position="161"/>
    </location>
</feature>
<dbReference type="InterPro" id="IPR012888">
    <property type="entry name" value="Fucose_iso_N1"/>
</dbReference>
<dbReference type="InterPro" id="IPR038392">
    <property type="entry name" value="Fucose_isomerase_dom2_sf"/>
</dbReference>
<dbReference type="Pfam" id="PF07881">
    <property type="entry name" value="Fucose_iso_N1"/>
    <property type="match status" value="1"/>
</dbReference>
<dbReference type="EMBL" id="JACCKS010000025">
    <property type="protein sequence ID" value="NZA39733.1"/>
    <property type="molecule type" value="Genomic_DNA"/>
</dbReference>
<dbReference type="InterPro" id="IPR038393">
    <property type="entry name" value="Fuc_iso_dom3_sf"/>
</dbReference>
<evidence type="ECO:0000256" key="1">
    <source>
        <dbReference type="ARBA" id="ARBA00023235"/>
    </source>
</evidence>
<dbReference type="SUPFAM" id="SSF53743">
    <property type="entry name" value="FucI/AraA N-terminal and middle domains"/>
    <property type="match status" value="1"/>
</dbReference>
<reference evidence="6 7" key="1">
    <citation type="submission" date="2020-07" db="EMBL/GenBank/DDBJ databases">
        <title>Organ Donor 1.</title>
        <authorList>
            <person name="Marsh A.J."/>
            <person name="Azcarate-Peril M.A."/>
        </authorList>
    </citation>
    <scope>NUCLEOTIDE SEQUENCE [LARGE SCALE GENOMIC DNA]</scope>
    <source>
        <strain evidence="6 7">AMC0717</strain>
    </source>
</reference>
<name>A0A1I5S3G3_9FIRM</name>
<evidence type="ECO:0000313" key="6">
    <source>
        <dbReference type="EMBL" id="NZA39733.1"/>
    </source>
</evidence>
<dbReference type="InterPro" id="IPR038391">
    <property type="entry name" value="Fucose_iso_dom1_sf"/>
</dbReference>
<dbReference type="InterPro" id="IPR015888">
    <property type="entry name" value="Fuc_isomerase_C"/>
</dbReference>
<gene>
    <name evidence="6" type="ORF">H0N91_16755</name>
</gene>
<dbReference type="Gene3D" id="3.40.275.10">
    <property type="entry name" value="L-fucose Isomerase, Chain A, domain 2"/>
    <property type="match status" value="1"/>
</dbReference>
<dbReference type="AlphaFoldDB" id="A0A1I5S3G3"/>
<organism evidence="6 7">
    <name type="scientific">Eubacterium callanderi</name>
    <dbReference type="NCBI Taxonomy" id="53442"/>
    <lineage>
        <taxon>Bacteria</taxon>
        <taxon>Bacillati</taxon>
        <taxon>Bacillota</taxon>
        <taxon>Clostridia</taxon>
        <taxon>Eubacteriales</taxon>
        <taxon>Eubacteriaceae</taxon>
        <taxon>Eubacterium</taxon>
    </lineage>
</organism>
<comment type="caution">
    <text evidence="6">The sequence shown here is derived from an EMBL/GenBank/DDBJ whole genome shotgun (WGS) entry which is preliminary data.</text>
</comment>
<dbReference type="GO" id="GO:0008790">
    <property type="term" value="F:arabinose isomerase activity"/>
    <property type="evidence" value="ECO:0007669"/>
    <property type="project" value="TreeGrafter"/>
</dbReference>
<dbReference type="Pfam" id="PF02952">
    <property type="entry name" value="Fucose_iso_C"/>
    <property type="match status" value="1"/>
</dbReference>
<evidence type="ECO:0000259" key="5">
    <source>
        <dbReference type="Pfam" id="PF07881"/>
    </source>
</evidence>
<evidence type="ECO:0000313" key="7">
    <source>
        <dbReference type="Proteomes" id="UP000586254"/>
    </source>
</evidence>
<dbReference type="GO" id="GO:0042355">
    <property type="term" value="P:L-fucose catabolic process"/>
    <property type="evidence" value="ECO:0007669"/>
    <property type="project" value="TreeGrafter"/>
</dbReference>
<dbReference type="InterPro" id="IPR009015">
    <property type="entry name" value="Fucose_isomerase_N/cen_sf"/>
</dbReference>
<dbReference type="PANTHER" id="PTHR37840">
    <property type="entry name" value="L-FUCOSE ISOMERASE"/>
    <property type="match status" value="1"/>
</dbReference>
<evidence type="ECO:0000259" key="4">
    <source>
        <dbReference type="Pfam" id="PF02952"/>
    </source>
</evidence>
<sequence>MNLPKVGMITFGDPREHEWRTVFSKVAIPRHEQALEFFKQFDMEVFTCGSVACNAKDIEEQAKELKAKGAEIFLGHIPCWTWPNLVVRAAQAMDMPTVLVANDDPGTHATVGLLGGGGALTQVGIDHVRISSDFEGPKKGLFEKKMMPYIKAASAAGRLKGKTFGLFGGRSMGIDTGTFDPMQWKRMFKIDSDHIDHEEIIRRAEVIDEVRIEKMFDWLTSNVKAVNYNEKFTKEKLKYQIACYFATKDIISDRSLDFAAIKCMPDMTNFRIPQCISTAFLNSGYDADGNFEPFAIACEADADAALTMEMMKLLTDGMPTMFADVGHVDYENNLIFLPNCGSMCTWFAGRHCDGCENLKNVELMMANRPTGGAVTYMNPSPGKITLARLCRNTGKYEMIIMEAEFVMPNQGIVDGFKKARGIHQLPVAFVHTDYDIESFMDQFNSNHITAVAGKHAAELVQLCRILGIEAKVMEA</sequence>
<evidence type="ECO:0000256" key="2">
    <source>
        <dbReference type="ARBA" id="ARBA00023277"/>
    </source>
</evidence>
<dbReference type="GO" id="GO:0030145">
    <property type="term" value="F:manganese ion binding"/>
    <property type="evidence" value="ECO:0007669"/>
    <property type="project" value="InterPro"/>
</dbReference>